<dbReference type="Gene3D" id="3.40.1440.10">
    <property type="entry name" value="GIY-YIG endonuclease"/>
    <property type="match status" value="1"/>
</dbReference>
<evidence type="ECO:0000313" key="2">
    <source>
        <dbReference type="EMBL" id="ACS95064.1"/>
    </source>
</evidence>
<keyword evidence="2" id="KW-0934">Plastid</keyword>
<dbReference type="PROSITE" id="PS50164">
    <property type="entry name" value="GIY_YIG"/>
    <property type="match status" value="1"/>
</dbReference>
<evidence type="ECO:0000259" key="1">
    <source>
        <dbReference type="PROSITE" id="PS50164"/>
    </source>
</evidence>
<gene>
    <name evidence="2" type="primary">orf374</name>
</gene>
<keyword evidence="2" id="KW-0378">Hydrolase</keyword>
<feature type="domain" description="GIY-YIG" evidence="1">
    <location>
        <begin position="152"/>
        <end position="259"/>
    </location>
</feature>
<name>D0FXY1_DUNSA</name>
<protein>
    <submittedName>
        <fullName evidence="2">GIY-YIG homing endonuclease</fullName>
    </submittedName>
</protein>
<reference evidence="2" key="1">
    <citation type="journal article" date="2010" name="BMC Plant Biol.">
        <title>The Dunaliella salina organelle genomes: large sequences, inflated with intronic and intergenic DNA.</title>
        <authorList>
            <person name="Smith D.R."/>
            <person name="Lee R.W."/>
            <person name="Cushman J.C."/>
            <person name="Magnuson J.K."/>
            <person name="Tran D."/>
            <person name="Polle J.E."/>
        </authorList>
    </citation>
    <scope>NUCLEOTIDE SEQUENCE</scope>
    <source>
        <strain evidence="2">CCAP 19/18</strain>
    </source>
</reference>
<dbReference type="RefSeq" id="YP_005089801.1">
    <property type="nucleotide sequence ID" value="NC_016732.1"/>
</dbReference>
<dbReference type="InterPro" id="IPR000305">
    <property type="entry name" value="GIY-YIG_endonuc"/>
</dbReference>
<proteinExistence type="predicted"/>
<dbReference type="GO" id="GO:0004519">
    <property type="term" value="F:endonuclease activity"/>
    <property type="evidence" value="ECO:0007669"/>
    <property type="project" value="UniProtKB-KW"/>
</dbReference>
<dbReference type="Pfam" id="PF01541">
    <property type="entry name" value="GIY-YIG"/>
    <property type="match status" value="1"/>
</dbReference>
<dbReference type="InterPro" id="IPR035901">
    <property type="entry name" value="GIY-YIG_endonuc_sf"/>
</dbReference>
<sequence>MKNLKCPQKNLEFMFNSFQQIKKIYIGEAKNVVSEIRTYLTPFQISNNPYKKAYIDRSGLANIKSLKVILSPNLNLQDSKVRKSEEKRLIAEAGPNCINIMSSKYNKKTIYMGSKGVIEPIFKKRIGDWRTYQTSKYLKPILPYPNLPEKPSESCIYVIVHRKTGNFYIGETGEENLAERLRKHKSVLRKTQYYLEKGIKLSQFSAYGRMVKDMQSEGPEFEYSVIEYLDELTRSDRKKREDQVVADAIYRFKSRVYNRPVKRAKDILDALNKNILIPVPSDPLNVRNIEIKRVPKNQQKKLPGRIFYPVIVNNVWYSQVNEAAKALALNPKTLSWRLKSPTFPNYISLKNIDSKKFPTFQKIKKKPKTFSIK</sequence>
<keyword evidence="2" id="KW-0150">Chloroplast</keyword>
<organism evidence="2">
    <name type="scientific">Dunaliella salina</name>
    <name type="common">Green alga</name>
    <name type="synonym">Protococcus salinus</name>
    <dbReference type="NCBI Taxonomy" id="3046"/>
    <lineage>
        <taxon>Eukaryota</taxon>
        <taxon>Viridiplantae</taxon>
        <taxon>Chlorophyta</taxon>
        <taxon>core chlorophytes</taxon>
        <taxon>Chlorophyceae</taxon>
        <taxon>CS clade</taxon>
        <taxon>Chlamydomonadales</taxon>
        <taxon>Dunaliellaceae</taxon>
        <taxon>Dunaliella</taxon>
    </lineage>
</organism>
<keyword evidence="2" id="KW-0540">Nuclease</keyword>
<geneLocation type="chloroplast" evidence="2"/>
<dbReference type="GeneID" id="11541767"/>
<accession>D0FXY1</accession>
<dbReference type="AlphaFoldDB" id="D0FXY1"/>
<dbReference type="EMBL" id="GQ250046">
    <property type="protein sequence ID" value="ACS95064.1"/>
    <property type="molecule type" value="Genomic_DNA"/>
</dbReference>
<keyword evidence="2" id="KW-0255">Endonuclease</keyword>